<dbReference type="InterPro" id="IPR052922">
    <property type="entry name" value="Cytidylate_Kinase-2"/>
</dbReference>
<name>A0ABW3QKL7_9BACT</name>
<keyword evidence="2" id="KW-1185">Reference proteome</keyword>
<dbReference type="SUPFAM" id="SSF52540">
    <property type="entry name" value="P-loop containing nucleoside triphosphate hydrolases"/>
    <property type="match status" value="1"/>
</dbReference>
<dbReference type="Proteomes" id="UP001597116">
    <property type="component" value="Unassembled WGS sequence"/>
</dbReference>
<dbReference type="EMBL" id="JBHTLP010000016">
    <property type="protein sequence ID" value="MFD1143596.1"/>
    <property type="molecule type" value="Genomic_DNA"/>
</dbReference>
<dbReference type="InterPro" id="IPR027417">
    <property type="entry name" value="P-loop_NTPase"/>
</dbReference>
<dbReference type="Gene3D" id="3.40.50.300">
    <property type="entry name" value="P-loop containing nucleotide triphosphate hydrolases"/>
    <property type="match status" value="1"/>
</dbReference>
<sequence>MKRIAIFGSPGSGKSTLARQLSVRTGIPAIHLDKFYFNSGWEITSSEAFETAMHTATMADYWITDGNYLTESTVTGRIQRADTLILLECPRLVCMWRVIRRVIRYYGQSRPDLTDGCPERFDWAFLLFVWNHPPKLDRTRQLLKSLSGEKTILILRNKREVTQFLKTEQPKPLLS</sequence>
<comment type="caution">
    <text evidence="1">The sequence shown here is derived from an EMBL/GenBank/DDBJ whole genome shotgun (WGS) entry which is preliminary data.</text>
</comment>
<protein>
    <submittedName>
        <fullName evidence="1">AAA family ATPase</fullName>
    </submittedName>
</protein>
<proteinExistence type="predicted"/>
<organism evidence="1 2">
    <name type="scientific">Larkinella insperata</name>
    <dbReference type="NCBI Taxonomy" id="332158"/>
    <lineage>
        <taxon>Bacteria</taxon>
        <taxon>Pseudomonadati</taxon>
        <taxon>Bacteroidota</taxon>
        <taxon>Cytophagia</taxon>
        <taxon>Cytophagales</taxon>
        <taxon>Spirosomataceae</taxon>
        <taxon>Larkinella</taxon>
    </lineage>
</organism>
<gene>
    <name evidence="1" type="ORF">ACFQ4C_20885</name>
</gene>
<accession>A0ABW3QKL7</accession>
<dbReference type="PANTHER" id="PTHR37816">
    <property type="entry name" value="YALI0E33011P"/>
    <property type="match status" value="1"/>
</dbReference>
<evidence type="ECO:0000313" key="2">
    <source>
        <dbReference type="Proteomes" id="UP001597116"/>
    </source>
</evidence>
<dbReference type="PANTHER" id="PTHR37816:SF3">
    <property type="entry name" value="MODULATES DNA TOPOLOGY"/>
    <property type="match status" value="1"/>
</dbReference>
<reference evidence="2" key="1">
    <citation type="journal article" date="2019" name="Int. J. Syst. Evol. Microbiol.">
        <title>The Global Catalogue of Microorganisms (GCM) 10K type strain sequencing project: providing services to taxonomists for standard genome sequencing and annotation.</title>
        <authorList>
            <consortium name="The Broad Institute Genomics Platform"/>
            <consortium name="The Broad Institute Genome Sequencing Center for Infectious Disease"/>
            <person name="Wu L."/>
            <person name="Ma J."/>
        </authorList>
    </citation>
    <scope>NUCLEOTIDE SEQUENCE [LARGE SCALE GENOMIC DNA]</scope>
    <source>
        <strain evidence="2">CCUG 55608</strain>
    </source>
</reference>
<dbReference type="RefSeq" id="WP_379884468.1">
    <property type="nucleotide sequence ID" value="NZ_JBHTLP010000016.1"/>
</dbReference>
<evidence type="ECO:0000313" key="1">
    <source>
        <dbReference type="EMBL" id="MFD1143596.1"/>
    </source>
</evidence>